<sequence>MRVGSRPEPQDSDDVQATELNVYGSPRIPGLSIGYFSRPIYFLNVSSVSELQVYNSDVYFPALNGAGLITIEVDEDRGNEDPTSTFSSAFSNLSEVYSINATGFDFNRFSGFDLEIYENLTMNDVSMGNKGIFGDGGRPADGLIIPSIRGTLTILEASDVPVSFTNLTTIGDDLVFANSSGCSLSFRALTEVSAIRMQNNTDTTLPGNMDRLELANSIHLNGYIDT</sequence>
<comment type="caution">
    <text evidence="1">The sequence shown here is derived from an EMBL/GenBank/DDBJ whole genome shotgun (WGS) entry which is preliminary data.</text>
</comment>
<proteinExistence type="predicted"/>
<evidence type="ECO:0000313" key="2">
    <source>
        <dbReference type="Proteomes" id="UP001320420"/>
    </source>
</evidence>
<accession>A0AAN9YSN5</accession>
<gene>
    <name evidence="1" type="ORF">SLS62_004838</name>
</gene>
<organism evidence="1 2">
    <name type="scientific">Diatrype stigma</name>
    <dbReference type="NCBI Taxonomy" id="117547"/>
    <lineage>
        <taxon>Eukaryota</taxon>
        <taxon>Fungi</taxon>
        <taxon>Dikarya</taxon>
        <taxon>Ascomycota</taxon>
        <taxon>Pezizomycotina</taxon>
        <taxon>Sordariomycetes</taxon>
        <taxon>Xylariomycetidae</taxon>
        <taxon>Xylariales</taxon>
        <taxon>Diatrypaceae</taxon>
        <taxon>Diatrype</taxon>
    </lineage>
</organism>
<dbReference type="AlphaFoldDB" id="A0AAN9YSN5"/>
<keyword evidence="2" id="KW-1185">Reference proteome</keyword>
<name>A0AAN9YSN5_9PEZI</name>
<protein>
    <submittedName>
        <fullName evidence="1">Uncharacterized protein</fullName>
    </submittedName>
</protein>
<dbReference type="Proteomes" id="UP001320420">
    <property type="component" value="Unassembled WGS sequence"/>
</dbReference>
<reference evidence="1 2" key="1">
    <citation type="submission" date="2024-02" db="EMBL/GenBank/DDBJ databases">
        <title>De novo assembly and annotation of 12 fungi associated with fruit tree decline syndrome in Ontario, Canada.</title>
        <authorList>
            <person name="Sulman M."/>
            <person name="Ellouze W."/>
            <person name="Ilyukhin E."/>
        </authorList>
    </citation>
    <scope>NUCLEOTIDE SEQUENCE [LARGE SCALE GENOMIC DNA]</scope>
    <source>
        <strain evidence="1 2">M11/M66-122</strain>
    </source>
</reference>
<dbReference type="EMBL" id="JAKJXP020000031">
    <property type="protein sequence ID" value="KAK7753107.1"/>
    <property type="molecule type" value="Genomic_DNA"/>
</dbReference>
<evidence type="ECO:0000313" key="1">
    <source>
        <dbReference type="EMBL" id="KAK7753107.1"/>
    </source>
</evidence>